<dbReference type="RefSeq" id="WP_153842803.1">
    <property type="nucleotide sequence ID" value="NZ_CP048602.1"/>
</dbReference>
<dbReference type="SUPFAM" id="SSF53850">
    <property type="entry name" value="Periplasmic binding protein-like II"/>
    <property type="match status" value="1"/>
</dbReference>
<dbReference type="EMBL" id="VWRT01000004">
    <property type="protein sequence ID" value="KAE8439043.1"/>
    <property type="molecule type" value="Genomic_DNA"/>
</dbReference>
<dbReference type="Gene3D" id="3.40.190.10">
    <property type="entry name" value="Periplasmic binding protein-like II"/>
    <property type="match status" value="1"/>
</dbReference>
<accession>A0ABQ6XAK7</accession>
<feature type="domain" description="Solute-binding protein family 3/N-terminal" evidence="1">
    <location>
        <begin position="11"/>
        <end position="194"/>
    </location>
</feature>
<sequence length="209" mass="22686">MSDIEGGTLFIGITENPPWVIATAAGPKGVDIGLLSQFANSLDASIEWHWGSENELLKALNHHQLDIVAGGFTHNTRLTQLAATTRPYFTSHHVIGIAPHHPNAHAAGDAALEGQDIAVARLNSVTQSIRALGATPVITERVHDAPGWVAGPQWWLEAHGFRPTAHRLTSEHHVMALPKGENALMLALQRHLNDQSSLYEQLKRVEAAE</sequence>
<dbReference type="Pfam" id="PF00497">
    <property type="entry name" value="SBP_bac_3"/>
    <property type="match status" value="1"/>
</dbReference>
<protein>
    <submittedName>
        <fullName evidence="2">Transporter substrate-binding domain-containing protein</fullName>
    </submittedName>
</protein>
<proteinExistence type="predicted"/>
<comment type="caution">
    <text evidence="2">The sequence shown here is derived from an EMBL/GenBank/DDBJ whole genome shotgun (WGS) entry which is preliminary data.</text>
</comment>
<reference evidence="2 3" key="1">
    <citation type="submission" date="2019-09" db="EMBL/GenBank/DDBJ databases">
        <title>The Halomonas whole genome shotgun (WGS).</title>
        <authorList>
            <person name="Xie Z."/>
        </authorList>
    </citation>
    <scope>NUCLEOTIDE SEQUENCE [LARGE SCALE GENOMIC DNA]</scope>
    <source>
        <strain evidence="2 3">NBT06E8</strain>
    </source>
</reference>
<name>A0ABQ6XAK7_9GAMM</name>
<evidence type="ECO:0000313" key="3">
    <source>
        <dbReference type="Proteomes" id="UP000466130"/>
    </source>
</evidence>
<organism evidence="2 3">
    <name type="scientific">Vreelandella piezotolerans</name>
    <dbReference type="NCBI Taxonomy" id="2609667"/>
    <lineage>
        <taxon>Bacteria</taxon>
        <taxon>Pseudomonadati</taxon>
        <taxon>Pseudomonadota</taxon>
        <taxon>Gammaproteobacteria</taxon>
        <taxon>Oceanospirillales</taxon>
        <taxon>Halomonadaceae</taxon>
        <taxon>Vreelandella</taxon>
    </lineage>
</organism>
<dbReference type="Proteomes" id="UP000466130">
    <property type="component" value="Unassembled WGS sequence"/>
</dbReference>
<gene>
    <name evidence="2" type="ORF">F1978_06000</name>
</gene>
<evidence type="ECO:0000259" key="1">
    <source>
        <dbReference type="Pfam" id="PF00497"/>
    </source>
</evidence>
<keyword evidence="3" id="KW-1185">Reference proteome</keyword>
<dbReference type="InterPro" id="IPR001638">
    <property type="entry name" value="Solute-binding_3/MltF_N"/>
</dbReference>
<evidence type="ECO:0000313" key="2">
    <source>
        <dbReference type="EMBL" id="KAE8439043.1"/>
    </source>
</evidence>